<feature type="domain" description="GHMP kinase C-terminal" evidence="10">
    <location>
        <begin position="230"/>
        <end position="288"/>
    </location>
</feature>
<comment type="caution">
    <text evidence="11">The sequence shown here is derived from an EMBL/GenBank/DDBJ whole genome shotgun (WGS) entry which is preliminary data.</text>
</comment>
<keyword evidence="7 11" id="KW-0418">Kinase</keyword>
<dbReference type="EC" id="2.7.1.148" evidence="2 7"/>
<comment type="function">
    <text evidence="7">Catalyzes the phosphorylation of the position 2 hydroxy group of 4-diphosphocytidyl-2C-methyl-D-erythritol.</text>
</comment>
<comment type="similarity">
    <text evidence="1 7">Belongs to the GHMP kinase family. IspE subfamily.</text>
</comment>
<feature type="region of interest" description="Disordered" evidence="8">
    <location>
        <begin position="1"/>
        <end position="27"/>
    </location>
</feature>
<feature type="compositionally biased region" description="Basic and acidic residues" evidence="8">
    <location>
        <begin position="10"/>
        <end position="25"/>
    </location>
</feature>
<keyword evidence="7 11" id="KW-0808">Transferase</keyword>
<evidence type="ECO:0000259" key="10">
    <source>
        <dbReference type="Pfam" id="PF08544"/>
    </source>
</evidence>
<comment type="pathway">
    <text evidence="7">Isoprenoid biosynthesis; isopentenyl diphosphate biosynthesis via DXP pathway; isopentenyl diphosphate from 1-deoxy-D-xylulose 5-phosphate: step 3/6.</text>
</comment>
<evidence type="ECO:0000313" key="11">
    <source>
        <dbReference type="EMBL" id="MBU3079014.1"/>
    </source>
</evidence>
<evidence type="ECO:0000256" key="2">
    <source>
        <dbReference type="ARBA" id="ARBA00012052"/>
    </source>
</evidence>
<reference evidence="11 12" key="1">
    <citation type="submission" date="2021-06" db="EMBL/GenBank/DDBJ databases">
        <title>Sphingomonas sp. XMGL2, whole genome shotgun sequencing project.</title>
        <authorList>
            <person name="Zhao G."/>
            <person name="Shen L."/>
        </authorList>
    </citation>
    <scope>NUCLEOTIDE SEQUENCE [LARGE SCALE GENOMIC DNA]</scope>
    <source>
        <strain evidence="11 12">XMGL2</strain>
    </source>
</reference>
<keyword evidence="7" id="KW-0067">ATP-binding</keyword>
<proteinExistence type="inferred from homology"/>
<dbReference type="Pfam" id="PF08544">
    <property type="entry name" value="GHMP_kinases_C"/>
    <property type="match status" value="1"/>
</dbReference>
<evidence type="ECO:0000256" key="5">
    <source>
        <dbReference type="ARBA" id="ARBA00023229"/>
    </source>
</evidence>
<feature type="active site" evidence="7">
    <location>
        <position position="38"/>
    </location>
</feature>
<evidence type="ECO:0000259" key="9">
    <source>
        <dbReference type="Pfam" id="PF00288"/>
    </source>
</evidence>
<dbReference type="GO" id="GO:0050515">
    <property type="term" value="F:4-(cytidine 5'-diphospho)-2-C-methyl-D-erythritol kinase activity"/>
    <property type="evidence" value="ECO:0007669"/>
    <property type="project" value="UniProtKB-EC"/>
</dbReference>
<dbReference type="PANTHER" id="PTHR43527:SF2">
    <property type="entry name" value="4-DIPHOSPHOCYTIDYL-2-C-METHYL-D-ERYTHRITOL KINASE, CHLOROPLASTIC"/>
    <property type="match status" value="1"/>
</dbReference>
<evidence type="ECO:0000256" key="7">
    <source>
        <dbReference type="HAMAP-Rule" id="MF_00061"/>
    </source>
</evidence>
<name>A0ABS6BP16_9SPHN</name>
<organism evidence="11 12">
    <name type="scientific">Sphingomonas quercus</name>
    <dbReference type="NCBI Taxonomy" id="2842451"/>
    <lineage>
        <taxon>Bacteria</taxon>
        <taxon>Pseudomonadati</taxon>
        <taxon>Pseudomonadota</taxon>
        <taxon>Alphaproteobacteria</taxon>
        <taxon>Sphingomonadales</taxon>
        <taxon>Sphingomonadaceae</taxon>
        <taxon>Sphingomonas</taxon>
    </lineage>
</organism>
<keyword evidence="12" id="KW-1185">Reference proteome</keyword>
<dbReference type="NCBIfam" id="NF011202">
    <property type="entry name" value="PRK14608.1"/>
    <property type="match status" value="1"/>
</dbReference>
<evidence type="ECO:0000313" key="12">
    <source>
        <dbReference type="Proteomes" id="UP000776276"/>
    </source>
</evidence>
<feature type="domain" description="GHMP kinase N-terminal" evidence="9">
    <location>
        <begin position="95"/>
        <end position="170"/>
    </location>
</feature>
<dbReference type="PANTHER" id="PTHR43527">
    <property type="entry name" value="4-DIPHOSPHOCYTIDYL-2-C-METHYL-D-ERYTHRITOL KINASE, CHLOROPLASTIC"/>
    <property type="match status" value="1"/>
</dbReference>
<evidence type="ECO:0000256" key="1">
    <source>
        <dbReference type="ARBA" id="ARBA00009684"/>
    </source>
</evidence>
<evidence type="ECO:0000256" key="6">
    <source>
        <dbReference type="ARBA" id="ARBA00032554"/>
    </source>
</evidence>
<feature type="binding site" evidence="7">
    <location>
        <begin position="122"/>
        <end position="132"/>
    </location>
    <ligand>
        <name>ATP</name>
        <dbReference type="ChEBI" id="CHEBI:30616"/>
    </ligand>
</feature>
<dbReference type="Pfam" id="PF00288">
    <property type="entry name" value="GHMP_kinases_N"/>
    <property type="match status" value="1"/>
</dbReference>
<evidence type="ECO:0000256" key="4">
    <source>
        <dbReference type="ARBA" id="ARBA00022741"/>
    </source>
</evidence>
<dbReference type="InterPro" id="IPR013750">
    <property type="entry name" value="GHMP_kinase_C_dom"/>
</dbReference>
<sequence>MARSLGLRQRRQEGPAAREDRERAARPPVIGSETAFAKLNLALHVRGREPDGYHRLETLFAFCEDGDTVALAGEGAVPLAITGEFADGLSAGPDNLVRRAADGIAALFGLTAPPLTLVKRLPVAAGIGGGSADAAAALRLIARINGIDPGDARLMTLAATLGADVPACLVSRPVLGLGRGDVLAPAGDAELAGLPVLLVNPRVPLATGPVFAAWDRQDRGPLGPDWRTGRNDLQAPAVTLVPMIADVLAALAAQPGVTLARMSGSGATCFALFADEAARDAAAVAIDRRWWRLATRLRTLSP</sequence>
<dbReference type="Proteomes" id="UP000776276">
    <property type="component" value="Unassembled WGS sequence"/>
</dbReference>
<gene>
    <name evidence="7" type="primary">ispE</name>
    <name evidence="11" type="ORF">KOF26_14225</name>
</gene>
<dbReference type="EMBL" id="JAHKRT010000008">
    <property type="protein sequence ID" value="MBU3079014.1"/>
    <property type="molecule type" value="Genomic_DNA"/>
</dbReference>
<dbReference type="InterPro" id="IPR004424">
    <property type="entry name" value="IspE"/>
</dbReference>
<dbReference type="HAMAP" id="MF_00061">
    <property type="entry name" value="IspE"/>
    <property type="match status" value="1"/>
</dbReference>
<dbReference type="InterPro" id="IPR006204">
    <property type="entry name" value="GHMP_kinase_N_dom"/>
</dbReference>
<feature type="active site" evidence="7">
    <location>
        <position position="164"/>
    </location>
</feature>
<evidence type="ECO:0000256" key="8">
    <source>
        <dbReference type="SAM" id="MobiDB-lite"/>
    </source>
</evidence>
<comment type="catalytic activity">
    <reaction evidence="7">
        <text>4-CDP-2-C-methyl-D-erythritol + ATP = 4-CDP-2-C-methyl-D-erythritol 2-phosphate + ADP + H(+)</text>
        <dbReference type="Rhea" id="RHEA:18437"/>
        <dbReference type="ChEBI" id="CHEBI:15378"/>
        <dbReference type="ChEBI" id="CHEBI:30616"/>
        <dbReference type="ChEBI" id="CHEBI:57823"/>
        <dbReference type="ChEBI" id="CHEBI:57919"/>
        <dbReference type="ChEBI" id="CHEBI:456216"/>
        <dbReference type="EC" id="2.7.1.148"/>
    </reaction>
</comment>
<accession>A0ABS6BP16</accession>
<evidence type="ECO:0000256" key="3">
    <source>
        <dbReference type="ARBA" id="ARBA00017473"/>
    </source>
</evidence>
<dbReference type="PIRSF" id="PIRSF010376">
    <property type="entry name" value="IspE"/>
    <property type="match status" value="1"/>
</dbReference>
<keyword evidence="4 7" id="KW-0547">Nucleotide-binding</keyword>
<keyword evidence="5 7" id="KW-0414">Isoprene biosynthesis</keyword>
<protein>
    <recommendedName>
        <fullName evidence="3 7">4-diphosphocytidyl-2-C-methyl-D-erythritol kinase</fullName>
        <shortName evidence="7">CMK</shortName>
        <ecNumber evidence="2 7">2.7.1.148</ecNumber>
    </recommendedName>
    <alternativeName>
        <fullName evidence="6 7">4-(cytidine-5'-diphospho)-2-C-methyl-D-erythritol kinase</fullName>
    </alternativeName>
</protein>